<reference evidence="3 4" key="1">
    <citation type="journal article" date="2016" name="Nat. Commun.">
        <title>Thousands of microbial genomes shed light on interconnected biogeochemical processes in an aquifer system.</title>
        <authorList>
            <person name="Anantharaman K."/>
            <person name="Brown C.T."/>
            <person name="Hug L.A."/>
            <person name="Sharon I."/>
            <person name="Castelle C.J."/>
            <person name="Probst A.J."/>
            <person name="Thomas B.C."/>
            <person name="Singh A."/>
            <person name="Wilkins M.J."/>
            <person name="Karaoz U."/>
            <person name="Brodie E.L."/>
            <person name="Williams K.H."/>
            <person name="Hubbard S.S."/>
            <person name="Banfield J.F."/>
        </authorList>
    </citation>
    <scope>NUCLEOTIDE SEQUENCE [LARGE SCALE GENOMIC DNA]</scope>
</reference>
<dbReference type="PANTHER" id="PTHR21600:SF87">
    <property type="entry name" value="RNA PSEUDOURIDYLATE SYNTHASE DOMAIN-CONTAINING PROTEIN 1"/>
    <property type="match status" value="1"/>
</dbReference>
<accession>A0A1G2KXK2</accession>
<dbReference type="EMBL" id="MHQN01000003">
    <property type="protein sequence ID" value="OHA04148.1"/>
    <property type="molecule type" value="Genomic_DNA"/>
</dbReference>
<dbReference type="GO" id="GO:0003723">
    <property type="term" value="F:RNA binding"/>
    <property type="evidence" value="ECO:0007669"/>
    <property type="project" value="InterPro"/>
</dbReference>
<dbReference type="Pfam" id="PF00849">
    <property type="entry name" value="PseudoU_synth_2"/>
    <property type="match status" value="1"/>
</dbReference>
<proteinExistence type="inferred from homology"/>
<name>A0A1G2KXK2_9BACT</name>
<evidence type="ECO:0000313" key="4">
    <source>
        <dbReference type="Proteomes" id="UP000177177"/>
    </source>
</evidence>
<dbReference type="InterPro" id="IPR006145">
    <property type="entry name" value="PsdUridine_synth_RsuA/RluA"/>
</dbReference>
<feature type="domain" description="Pseudouridine synthase RsuA/RluA-like" evidence="2">
    <location>
        <begin position="9"/>
        <end position="192"/>
    </location>
</feature>
<dbReference type="AlphaFoldDB" id="A0A1G2KXK2"/>
<dbReference type="InterPro" id="IPR050188">
    <property type="entry name" value="RluA_PseudoU_synthase"/>
</dbReference>
<dbReference type="GO" id="GO:0140098">
    <property type="term" value="F:catalytic activity, acting on RNA"/>
    <property type="evidence" value="ECO:0007669"/>
    <property type="project" value="UniProtKB-ARBA"/>
</dbReference>
<dbReference type="InterPro" id="IPR020103">
    <property type="entry name" value="PsdUridine_synth_cat_dom_sf"/>
</dbReference>
<dbReference type="Gene3D" id="3.30.2350.10">
    <property type="entry name" value="Pseudouridine synthase"/>
    <property type="match status" value="1"/>
</dbReference>
<dbReference type="Proteomes" id="UP000177177">
    <property type="component" value="Unassembled WGS sequence"/>
</dbReference>
<dbReference type="CDD" id="cd02869">
    <property type="entry name" value="PseudoU_synth_RluA_like"/>
    <property type="match status" value="1"/>
</dbReference>
<organism evidence="3 4">
    <name type="scientific">Candidatus Sungbacteria bacterium RIFCSPHIGHO2_02_FULL_53_17</name>
    <dbReference type="NCBI Taxonomy" id="1802275"/>
    <lineage>
        <taxon>Bacteria</taxon>
        <taxon>Candidatus Sungiibacteriota</taxon>
    </lineage>
</organism>
<dbReference type="GO" id="GO:0009982">
    <property type="term" value="F:pseudouridine synthase activity"/>
    <property type="evidence" value="ECO:0007669"/>
    <property type="project" value="InterPro"/>
</dbReference>
<dbReference type="PROSITE" id="PS01129">
    <property type="entry name" value="PSI_RLU"/>
    <property type="match status" value="1"/>
</dbReference>
<comment type="caution">
    <text evidence="3">The sequence shown here is derived from an EMBL/GenBank/DDBJ whole genome shotgun (WGS) entry which is preliminary data.</text>
</comment>
<protein>
    <recommendedName>
        <fullName evidence="2">Pseudouridine synthase RsuA/RluA-like domain-containing protein</fullName>
    </recommendedName>
</protein>
<sequence>MEILYSDQDIIVINKPPGLPVHSGGSVFGRTLVDELLERFPEIAGVGDEGTWGQGTTGESVLLSTSHNVGSRTARPGIVHRLDRDTSGVMVVARRQESFAALKEIFQKRLAEKTYLAIVCGTPKEKEGTINLQIGRFSRDPTKRGVVAGRNIIRGARDATTGYRVVKTGAGMALVELKPKTGRMHQLRVHMKAIGHPVACDVKYGGKDVCCPIGADAASRRHLLHAQSLSFSYPEGRRNSFEADPPPDFALALKALF</sequence>
<evidence type="ECO:0000259" key="2">
    <source>
        <dbReference type="Pfam" id="PF00849"/>
    </source>
</evidence>
<dbReference type="InterPro" id="IPR006224">
    <property type="entry name" value="PsdUridine_synth_RluA-like_CS"/>
</dbReference>
<evidence type="ECO:0000313" key="3">
    <source>
        <dbReference type="EMBL" id="OHA04148.1"/>
    </source>
</evidence>
<dbReference type="PANTHER" id="PTHR21600">
    <property type="entry name" value="MITOCHONDRIAL RNA PSEUDOURIDINE SYNTHASE"/>
    <property type="match status" value="1"/>
</dbReference>
<dbReference type="GO" id="GO:0000455">
    <property type="term" value="P:enzyme-directed rRNA pseudouridine synthesis"/>
    <property type="evidence" value="ECO:0007669"/>
    <property type="project" value="TreeGrafter"/>
</dbReference>
<dbReference type="SUPFAM" id="SSF55120">
    <property type="entry name" value="Pseudouridine synthase"/>
    <property type="match status" value="1"/>
</dbReference>
<comment type="similarity">
    <text evidence="1">Belongs to the pseudouridine synthase RluA family.</text>
</comment>
<evidence type="ECO:0000256" key="1">
    <source>
        <dbReference type="ARBA" id="ARBA00010876"/>
    </source>
</evidence>
<gene>
    <name evidence="3" type="ORF">A3C92_01845</name>
</gene>